<protein>
    <submittedName>
        <fullName evidence="6">Site-specific integrase</fullName>
    </submittedName>
</protein>
<accession>A0ABU2TAW7</accession>
<dbReference type="EMBL" id="JAVRFE010000026">
    <property type="protein sequence ID" value="MDT0458085.1"/>
    <property type="molecule type" value="Genomic_DNA"/>
</dbReference>
<evidence type="ECO:0000259" key="5">
    <source>
        <dbReference type="PROSITE" id="PS51898"/>
    </source>
</evidence>
<name>A0ABU2TAW7_9ACTN</name>
<dbReference type="Gene3D" id="1.10.443.10">
    <property type="entry name" value="Intergrase catalytic core"/>
    <property type="match status" value="1"/>
</dbReference>
<evidence type="ECO:0000256" key="1">
    <source>
        <dbReference type="ARBA" id="ARBA00008857"/>
    </source>
</evidence>
<feature type="compositionally biased region" description="Polar residues" evidence="4">
    <location>
        <begin position="417"/>
        <end position="437"/>
    </location>
</feature>
<dbReference type="Gene3D" id="1.10.150.130">
    <property type="match status" value="1"/>
</dbReference>
<dbReference type="Proteomes" id="UP001180551">
    <property type="component" value="Unassembled WGS sequence"/>
</dbReference>
<organism evidence="6 7">
    <name type="scientific">Streptomyces mooreae</name>
    <dbReference type="NCBI Taxonomy" id="3075523"/>
    <lineage>
        <taxon>Bacteria</taxon>
        <taxon>Bacillati</taxon>
        <taxon>Actinomycetota</taxon>
        <taxon>Actinomycetes</taxon>
        <taxon>Kitasatosporales</taxon>
        <taxon>Streptomycetaceae</taxon>
        <taxon>Streptomyces</taxon>
    </lineage>
</organism>
<evidence type="ECO:0000256" key="2">
    <source>
        <dbReference type="ARBA" id="ARBA00023125"/>
    </source>
</evidence>
<sequence>MAYIKTNPRLSGDPSYTVLWRAGGSRTGDWCRETFDDDELAARFRDLVNGHGQQWPPGWVKGEGFVDPDEPPVSDSEKFPVYAHAYVGLLTDISDHTRTNYTKFIDNHMIPWFGGLSVSNRGDRLTRDHVSQWILDLHNGRPGPLHPPETERRAYAPKTIANLHGLLFSILQSAVEADPALRDSNPCAHTRLPKGNDTEDDEVFLEPEEYDLLRAHLRADALDIVDALVSTGLRWGEATALQPRDFTFTPKRSTLRVQRAWKRRGEGGTFLGAPKTKKSRRTLVLTPDQVQMFQRRCLGKKPSDLIFTAPEGGAWHSGVFHAHRWKPALDAANLAGLTKRPRIHDLRHTHASWLIAGKVPLPVIQGRLGHESITTTVDRYGHLLESSDAEVVAAVEWAMNSTTPLPTFPKQPALEPTTGSLPQVPRQSSTLAQTTWKDASDVPLEPADHGDGPVFVVTLGGREVPFASRQHAQEVADQWNDDNEDAAAAMRADGWPEEQIARHGALGPEERERWAGGGAVWTRIPERRFVFSALASYEGDGTLTYEPRPMGSRWTWEFEPDGFTTRAAEFRTEFRPHGNTEAHARGITRSAVVRAFEQARTEALEVCGMHPRIRPDSTQA</sequence>
<dbReference type="PROSITE" id="PS51898">
    <property type="entry name" value="TYR_RECOMBINASE"/>
    <property type="match status" value="1"/>
</dbReference>
<dbReference type="InterPro" id="IPR050090">
    <property type="entry name" value="Tyrosine_recombinase_XerCD"/>
</dbReference>
<keyword evidence="2" id="KW-0238">DNA-binding</keyword>
<dbReference type="InterPro" id="IPR010998">
    <property type="entry name" value="Integrase_recombinase_N"/>
</dbReference>
<dbReference type="InterPro" id="IPR011010">
    <property type="entry name" value="DNA_brk_join_enz"/>
</dbReference>
<dbReference type="InterPro" id="IPR002104">
    <property type="entry name" value="Integrase_catalytic"/>
</dbReference>
<feature type="region of interest" description="Disordered" evidence="4">
    <location>
        <begin position="406"/>
        <end position="437"/>
    </location>
</feature>
<dbReference type="Pfam" id="PF00589">
    <property type="entry name" value="Phage_integrase"/>
    <property type="match status" value="1"/>
</dbReference>
<evidence type="ECO:0000256" key="4">
    <source>
        <dbReference type="SAM" id="MobiDB-lite"/>
    </source>
</evidence>
<keyword evidence="3" id="KW-0233">DNA recombination</keyword>
<gene>
    <name evidence="6" type="ORF">RM550_20475</name>
</gene>
<dbReference type="PANTHER" id="PTHR30349:SF64">
    <property type="entry name" value="PROPHAGE INTEGRASE INTD-RELATED"/>
    <property type="match status" value="1"/>
</dbReference>
<keyword evidence="7" id="KW-1185">Reference proteome</keyword>
<dbReference type="SUPFAM" id="SSF56349">
    <property type="entry name" value="DNA breaking-rejoining enzymes"/>
    <property type="match status" value="1"/>
</dbReference>
<reference evidence="6" key="1">
    <citation type="submission" date="2024-05" db="EMBL/GenBank/DDBJ databases">
        <title>30 novel species of actinomycetes from the DSMZ collection.</title>
        <authorList>
            <person name="Nouioui I."/>
        </authorList>
    </citation>
    <scope>NUCLEOTIDE SEQUENCE</scope>
    <source>
        <strain evidence="6">DSM 41527</strain>
    </source>
</reference>
<comment type="caution">
    <text evidence="6">The sequence shown here is derived from an EMBL/GenBank/DDBJ whole genome shotgun (WGS) entry which is preliminary data.</text>
</comment>
<proteinExistence type="inferred from homology"/>
<evidence type="ECO:0000313" key="7">
    <source>
        <dbReference type="Proteomes" id="UP001180551"/>
    </source>
</evidence>
<dbReference type="InterPro" id="IPR013762">
    <property type="entry name" value="Integrase-like_cat_sf"/>
</dbReference>
<dbReference type="PANTHER" id="PTHR30349">
    <property type="entry name" value="PHAGE INTEGRASE-RELATED"/>
    <property type="match status" value="1"/>
</dbReference>
<feature type="domain" description="Tyr recombinase" evidence="5">
    <location>
        <begin position="191"/>
        <end position="393"/>
    </location>
</feature>
<evidence type="ECO:0000313" key="6">
    <source>
        <dbReference type="EMBL" id="MDT0458085.1"/>
    </source>
</evidence>
<dbReference type="CDD" id="cd01189">
    <property type="entry name" value="INT_ICEBs1_C_like"/>
    <property type="match status" value="1"/>
</dbReference>
<evidence type="ECO:0000256" key="3">
    <source>
        <dbReference type="ARBA" id="ARBA00023172"/>
    </source>
</evidence>
<dbReference type="RefSeq" id="WP_311625183.1">
    <property type="nucleotide sequence ID" value="NZ_JAVRFE010000026.1"/>
</dbReference>
<comment type="similarity">
    <text evidence="1">Belongs to the 'phage' integrase family.</text>
</comment>